<name>A0A6A6TLN5_9PLEO</name>
<dbReference type="InterPro" id="IPR021986">
    <property type="entry name" value="Spherulin4"/>
</dbReference>
<proteinExistence type="predicted"/>
<dbReference type="Pfam" id="PF12138">
    <property type="entry name" value="Spherulin4"/>
    <property type="match status" value="1"/>
</dbReference>
<keyword evidence="1" id="KW-0812">Transmembrane</keyword>
<sequence>MLLTTPRSPDRSLKTSSSDHAFALAVTLTLSLLIAIGVPLAAVLPPKYVQALPVSILVPLYIYPDPGSWDWLYNSAVKYPDLNFTAIVNPCNGPCNPPYPGGLQIAAIQQLNKFPNIQTVGYIDVNYTNTDNGTVNEQIKTYAGWTNTSGLAIHGIYFDRTPVREAGDEKDRGGNGKEGGEAGRVARYMRNISATVKHVEGFVEPTILIHNPGMIPDVNLTKQYESYVDITVVFEGAWQDLPTAPETKKRVAVLGGSREQFAFMIHDTPMEIGRTGIRKVINNVRKNAQYVFVTNLGDKWEEGVAGIWWWVLAMTW</sequence>
<accession>A0A6A6TLN5</accession>
<keyword evidence="1" id="KW-0472">Membrane</keyword>
<dbReference type="EMBL" id="MU004296">
    <property type="protein sequence ID" value="KAF2660965.1"/>
    <property type="molecule type" value="Genomic_DNA"/>
</dbReference>
<keyword evidence="1" id="KW-1133">Transmembrane helix</keyword>
<feature type="transmembrane region" description="Helical" evidence="1">
    <location>
        <begin position="21"/>
        <end position="44"/>
    </location>
</feature>
<evidence type="ECO:0000313" key="2">
    <source>
        <dbReference type="EMBL" id="KAF2660965.1"/>
    </source>
</evidence>
<dbReference type="OrthoDB" id="5342184at2759"/>
<reference evidence="2" key="1">
    <citation type="journal article" date="2020" name="Stud. Mycol.">
        <title>101 Dothideomycetes genomes: a test case for predicting lifestyles and emergence of pathogens.</title>
        <authorList>
            <person name="Haridas S."/>
            <person name="Albert R."/>
            <person name="Binder M."/>
            <person name="Bloem J."/>
            <person name="Labutti K."/>
            <person name="Salamov A."/>
            <person name="Andreopoulos B."/>
            <person name="Baker S."/>
            <person name="Barry K."/>
            <person name="Bills G."/>
            <person name="Bluhm B."/>
            <person name="Cannon C."/>
            <person name="Castanera R."/>
            <person name="Culley D."/>
            <person name="Daum C."/>
            <person name="Ezra D."/>
            <person name="Gonzalez J."/>
            <person name="Henrissat B."/>
            <person name="Kuo A."/>
            <person name="Liang C."/>
            <person name="Lipzen A."/>
            <person name="Lutzoni F."/>
            <person name="Magnuson J."/>
            <person name="Mondo S."/>
            <person name="Nolan M."/>
            <person name="Ohm R."/>
            <person name="Pangilinan J."/>
            <person name="Park H.-J."/>
            <person name="Ramirez L."/>
            <person name="Alfaro M."/>
            <person name="Sun H."/>
            <person name="Tritt A."/>
            <person name="Yoshinaga Y."/>
            <person name="Zwiers L.-H."/>
            <person name="Turgeon B."/>
            <person name="Goodwin S."/>
            <person name="Spatafora J."/>
            <person name="Crous P."/>
            <person name="Grigoriev I."/>
        </authorList>
    </citation>
    <scope>NUCLEOTIDE SEQUENCE</scope>
    <source>
        <strain evidence="2">CBS 122681</strain>
    </source>
</reference>
<protein>
    <recommendedName>
        <fullName evidence="4">Spherulation-specific family 4</fullName>
    </recommendedName>
</protein>
<dbReference type="PANTHER" id="PTHR35040:SF7">
    <property type="entry name" value="FIBRONECTIN TYPE-III DOMAIN-CONTAINING PROTEIN-RELATED"/>
    <property type="match status" value="1"/>
</dbReference>
<dbReference type="Proteomes" id="UP000799324">
    <property type="component" value="Unassembled WGS sequence"/>
</dbReference>
<gene>
    <name evidence="2" type="ORF">K491DRAFT_750755</name>
</gene>
<organism evidence="2 3">
    <name type="scientific">Lophiostoma macrostomum CBS 122681</name>
    <dbReference type="NCBI Taxonomy" id="1314788"/>
    <lineage>
        <taxon>Eukaryota</taxon>
        <taxon>Fungi</taxon>
        <taxon>Dikarya</taxon>
        <taxon>Ascomycota</taxon>
        <taxon>Pezizomycotina</taxon>
        <taxon>Dothideomycetes</taxon>
        <taxon>Pleosporomycetidae</taxon>
        <taxon>Pleosporales</taxon>
        <taxon>Lophiostomataceae</taxon>
        <taxon>Lophiostoma</taxon>
    </lineage>
</organism>
<evidence type="ECO:0000313" key="3">
    <source>
        <dbReference type="Proteomes" id="UP000799324"/>
    </source>
</evidence>
<evidence type="ECO:0000256" key="1">
    <source>
        <dbReference type="SAM" id="Phobius"/>
    </source>
</evidence>
<dbReference type="PANTHER" id="PTHR35040">
    <property type="match status" value="1"/>
</dbReference>
<evidence type="ECO:0008006" key="4">
    <source>
        <dbReference type="Google" id="ProtNLM"/>
    </source>
</evidence>
<dbReference type="AlphaFoldDB" id="A0A6A6TLN5"/>
<keyword evidence="3" id="KW-1185">Reference proteome</keyword>